<proteinExistence type="predicted"/>
<name>A0A812MVK8_SYMPI</name>
<feature type="region of interest" description="Disordered" evidence="1">
    <location>
        <begin position="64"/>
        <end position="110"/>
    </location>
</feature>
<organism evidence="2 3">
    <name type="scientific">Symbiodinium pilosum</name>
    <name type="common">Dinoflagellate</name>
    <dbReference type="NCBI Taxonomy" id="2952"/>
    <lineage>
        <taxon>Eukaryota</taxon>
        <taxon>Sar</taxon>
        <taxon>Alveolata</taxon>
        <taxon>Dinophyceae</taxon>
        <taxon>Suessiales</taxon>
        <taxon>Symbiodiniaceae</taxon>
        <taxon>Symbiodinium</taxon>
    </lineage>
</organism>
<evidence type="ECO:0000256" key="1">
    <source>
        <dbReference type="SAM" id="MobiDB-lite"/>
    </source>
</evidence>
<feature type="non-terminal residue" evidence="2">
    <location>
        <position position="110"/>
    </location>
</feature>
<dbReference type="EMBL" id="CAJNIZ010008543">
    <property type="protein sequence ID" value="CAE7268568.1"/>
    <property type="molecule type" value="Genomic_DNA"/>
</dbReference>
<feature type="non-terminal residue" evidence="2">
    <location>
        <position position="1"/>
    </location>
</feature>
<comment type="caution">
    <text evidence="2">The sequence shown here is derived from an EMBL/GenBank/DDBJ whole genome shotgun (WGS) entry which is preliminary data.</text>
</comment>
<feature type="region of interest" description="Disordered" evidence="1">
    <location>
        <begin position="1"/>
        <end position="47"/>
    </location>
</feature>
<dbReference type="Proteomes" id="UP000649617">
    <property type="component" value="Unassembled WGS sequence"/>
</dbReference>
<dbReference type="AlphaFoldDB" id="A0A812MVK8"/>
<keyword evidence="3" id="KW-1185">Reference proteome</keyword>
<protein>
    <submittedName>
        <fullName evidence="2">Uncharacterized protein</fullName>
    </submittedName>
</protein>
<evidence type="ECO:0000313" key="3">
    <source>
        <dbReference type="Proteomes" id="UP000649617"/>
    </source>
</evidence>
<gene>
    <name evidence="2" type="ORF">SPIL2461_LOCUS5861</name>
</gene>
<sequence>VPSREAPGAELATADNEEVAASAPVAETEVKDQEEPENAEVPTATPAAGAMQQFTNLRAEEALSSRATGHASIAPDRAALPDASKREEAVSSSFQPEAVNAVVPGDAEAE</sequence>
<reference evidence="2" key="1">
    <citation type="submission" date="2021-02" db="EMBL/GenBank/DDBJ databases">
        <authorList>
            <person name="Dougan E. K."/>
            <person name="Rhodes N."/>
            <person name="Thang M."/>
            <person name="Chan C."/>
        </authorList>
    </citation>
    <scope>NUCLEOTIDE SEQUENCE</scope>
</reference>
<evidence type="ECO:0000313" key="2">
    <source>
        <dbReference type="EMBL" id="CAE7268568.1"/>
    </source>
</evidence>
<accession>A0A812MVK8</accession>